<dbReference type="OrthoDB" id="2506647at2759"/>
<dbReference type="PANTHER" id="PTHR11362:SF148">
    <property type="entry name" value="CARBOXYPEPTIDASE Y INHIBITOR"/>
    <property type="match status" value="1"/>
</dbReference>
<feature type="signal peptide" evidence="2">
    <location>
        <begin position="1"/>
        <end position="21"/>
    </location>
</feature>
<dbReference type="Proteomes" id="UP000265663">
    <property type="component" value="Unassembled WGS sequence"/>
</dbReference>
<feature type="chain" id="PRO_5017991949" evidence="2">
    <location>
        <begin position="22"/>
        <end position="254"/>
    </location>
</feature>
<proteinExistence type="predicted"/>
<evidence type="ECO:0000256" key="1">
    <source>
        <dbReference type="SAM" id="MobiDB-lite"/>
    </source>
</evidence>
<name>A0A3M7M7Z6_9PLEO</name>
<dbReference type="SUPFAM" id="SSF49777">
    <property type="entry name" value="PEBP-like"/>
    <property type="match status" value="1"/>
</dbReference>
<dbReference type="EMBL" id="KE747824">
    <property type="protein sequence ID" value="RMZ70500.1"/>
    <property type="molecule type" value="Genomic_DNA"/>
</dbReference>
<dbReference type="GO" id="GO:0030414">
    <property type="term" value="F:peptidase inhibitor activity"/>
    <property type="evidence" value="ECO:0007669"/>
    <property type="project" value="TreeGrafter"/>
</dbReference>
<dbReference type="Pfam" id="PF01161">
    <property type="entry name" value="PBP"/>
    <property type="match status" value="1"/>
</dbReference>
<dbReference type="GO" id="GO:0005543">
    <property type="term" value="F:phospholipid binding"/>
    <property type="evidence" value="ECO:0007669"/>
    <property type="project" value="TreeGrafter"/>
</dbReference>
<evidence type="ECO:0000256" key="2">
    <source>
        <dbReference type="SAM" id="SignalP"/>
    </source>
</evidence>
<dbReference type="InterPro" id="IPR035810">
    <property type="entry name" value="PEBP_euk"/>
</dbReference>
<dbReference type="GO" id="GO:0046578">
    <property type="term" value="P:regulation of Ras protein signal transduction"/>
    <property type="evidence" value="ECO:0007669"/>
    <property type="project" value="TreeGrafter"/>
</dbReference>
<reference evidence="3 4" key="1">
    <citation type="journal article" date="2014" name="PLoS ONE">
        <title>De novo Genome Assembly of the Fungal Plant Pathogen Pyrenophora semeniperda.</title>
        <authorList>
            <person name="Soliai M.M."/>
            <person name="Meyer S.E."/>
            <person name="Udall J.A."/>
            <person name="Elzinga D.E."/>
            <person name="Hermansen R.A."/>
            <person name="Bodily P.M."/>
            <person name="Hart A.A."/>
            <person name="Coleman C.E."/>
        </authorList>
    </citation>
    <scope>NUCLEOTIDE SEQUENCE [LARGE SCALE GENOMIC DNA]</scope>
    <source>
        <strain evidence="3 4">CCB06</strain>
        <tissue evidence="3">Mycelium</tissue>
    </source>
</reference>
<dbReference type="AlphaFoldDB" id="A0A3M7M7Z6"/>
<dbReference type="GO" id="GO:0030162">
    <property type="term" value="P:regulation of proteolysis"/>
    <property type="evidence" value="ECO:0007669"/>
    <property type="project" value="TreeGrafter"/>
</dbReference>
<evidence type="ECO:0000313" key="3">
    <source>
        <dbReference type="EMBL" id="RMZ70500.1"/>
    </source>
</evidence>
<dbReference type="PANTHER" id="PTHR11362">
    <property type="entry name" value="PHOSPHATIDYLETHANOLAMINE-BINDING PROTEIN"/>
    <property type="match status" value="1"/>
</dbReference>
<organism evidence="3 4">
    <name type="scientific">Pyrenophora seminiperda CCB06</name>
    <dbReference type="NCBI Taxonomy" id="1302712"/>
    <lineage>
        <taxon>Eukaryota</taxon>
        <taxon>Fungi</taxon>
        <taxon>Dikarya</taxon>
        <taxon>Ascomycota</taxon>
        <taxon>Pezizomycotina</taxon>
        <taxon>Dothideomycetes</taxon>
        <taxon>Pleosporomycetidae</taxon>
        <taxon>Pleosporales</taxon>
        <taxon>Pleosporineae</taxon>
        <taxon>Pleosporaceae</taxon>
        <taxon>Pyrenophora</taxon>
    </lineage>
</organism>
<gene>
    <name evidence="3" type="ORF">GMOD_00000600</name>
</gene>
<dbReference type="CDD" id="cd00866">
    <property type="entry name" value="PEBP_euk"/>
    <property type="match status" value="1"/>
</dbReference>
<sequence length="254" mass="26403">MFSKTLVSAAMAALLAGVARAETGPGFPIATSQNLTVIYGNNTISPGGELVPRPETAQRPTISAPVWWADEKGPGSCILLMVDLDVPRNGSRVQLIHWLALNITRSSPLSANTSGAALQIPDSNPVPYRQPSPPVGDIPHSYTFVLMEQPRNFTMPEQYASLAMNRAPFNVSQFAKDANLTRPLAGTWITVQNTTGTPTTSAFPPARPTPTGGSSTESGGPSKGGAAGGLAVQGRALWAGVTTALLAGVFAVAL</sequence>
<protein>
    <submittedName>
        <fullName evidence="3">Phosphatidylethanolamine-binding pebp</fullName>
    </submittedName>
</protein>
<keyword evidence="4" id="KW-1185">Reference proteome</keyword>
<feature type="compositionally biased region" description="Polar residues" evidence="1">
    <location>
        <begin position="192"/>
        <end position="202"/>
    </location>
</feature>
<dbReference type="InterPro" id="IPR036610">
    <property type="entry name" value="PEBP-like_sf"/>
</dbReference>
<evidence type="ECO:0000313" key="4">
    <source>
        <dbReference type="Proteomes" id="UP000265663"/>
    </source>
</evidence>
<accession>A0A3M7M7Z6</accession>
<keyword evidence="2" id="KW-0732">Signal</keyword>
<feature type="compositionally biased region" description="Low complexity" evidence="1">
    <location>
        <begin position="209"/>
        <end position="220"/>
    </location>
</feature>
<dbReference type="Gene3D" id="3.90.280.10">
    <property type="entry name" value="PEBP-like"/>
    <property type="match status" value="1"/>
</dbReference>
<feature type="region of interest" description="Disordered" evidence="1">
    <location>
        <begin position="192"/>
        <end position="227"/>
    </location>
</feature>
<dbReference type="InterPro" id="IPR008914">
    <property type="entry name" value="PEBP"/>
</dbReference>